<dbReference type="EMBL" id="CAJOBJ010228746">
    <property type="protein sequence ID" value="CAF5049937.1"/>
    <property type="molecule type" value="Genomic_DNA"/>
</dbReference>
<dbReference type="InterPro" id="IPR050348">
    <property type="entry name" value="Protein-Tyr_Phosphatase"/>
</dbReference>
<dbReference type="GO" id="GO:0004725">
    <property type="term" value="F:protein tyrosine phosphatase activity"/>
    <property type="evidence" value="ECO:0007669"/>
    <property type="project" value="InterPro"/>
</dbReference>
<feature type="non-terminal residue" evidence="2">
    <location>
        <position position="1"/>
    </location>
</feature>
<evidence type="ECO:0000313" key="3">
    <source>
        <dbReference type="Proteomes" id="UP000681720"/>
    </source>
</evidence>
<sequence>MIDDDYREINSDIKRTATINLYKPLNETDFLSKPHAEIRKEFRKIPNPPAKDTYAARYEENLDKSRYRDVIPGESTRVKLEEDIDNKSDFINANYVSGYNNEENAYIFTQ</sequence>
<protein>
    <recommendedName>
        <fullName evidence="1">Tyrosine-protein phosphatase domain-containing protein</fullName>
    </recommendedName>
</protein>
<proteinExistence type="predicted"/>
<name>A0A8S3EDY4_9BILA</name>
<dbReference type="InterPro" id="IPR029021">
    <property type="entry name" value="Prot-tyrosine_phosphatase-like"/>
</dbReference>
<dbReference type="Pfam" id="PF00102">
    <property type="entry name" value="Y_phosphatase"/>
    <property type="match status" value="1"/>
</dbReference>
<organism evidence="2 3">
    <name type="scientific">Rotaria magnacalcarata</name>
    <dbReference type="NCBI Taxonomy" id="392030"/>
    <lineage>
        <taxon>Eukaryota</taxon>
        <taxon>Metazoa</taxon>
        <taxon>Spiralia</taxon>
        <taxon>Gnathifera</taxon>
        <taxon>Rotifera</taxon>
        <taxon>Eurotatoria</taxon>
        <taxon>Bdelloidea</taxon>
        <taxon>Philodinida</taxon>
        <taxon>Philodinidae</taxon>
        <taxon>Rotaria</taxon>
    </lineage>
</organism>
<dbReference type="SUPFAM" id="SSF52799">
    <property type="entry name" value="(Phosphotyrosine protein) phosphatases II"/>
    <property type="match status" value="1"/>
</dbReference>
<dbReference type="PANTHER" id="PTHR19134:SF449">
    <property type="entry name" value="TYROSINE-PROTEIN PHOSPHATASE 1"/>
    <property type="match status" value="1"/>
</dbReference>
<reference evidence="2" key="1">
    <citation type="submission" date="2021-02" db="EMBL/GenBank/DDBJ databases">
        <authorList>
            <person name="Nowell W R."/>
        </authorList>
    </citation>
    <scope>NUCLEOTIDE SEQUENCE</scope>
</reference>
<evidence type="ECO:0000259" key="1">
    <source>
        <dbReference type="PROSITE" id="PS50055"/>
    </source>
</evidence>
<dbReference type="InterPro" id="IPR000242">
    <property type="entry name" value="PTP_cat"/>
</dbReference>
<dbReference type="Proteomes" id="UP000681720">
    <property type="component" value="Unassembled WGS sequence"/>
</dbReference>
<accession>A0A8S3EDY4</accession>
<evidence type="ECO:0000313" key="2">
    <source>
        <dbReference type="EMBL" id="CAF5049937.1"/>
    </source>
</evidence>
<dbReference type="Gene3D" id="3.90.190.10">
    <property type="entry name" value="Protein tyrosine phosphatase superfamily"/>
    <property type="match status" value="1"/>
</dbReference>
<dbReference type="PANTHER" id="PTHR19134">
    <property type="entry name" value="RECEPTOR-TYPE TYROSINE-PROTEIN PHOSPHATASE"/>
    <property type="match status" value="1"/>
</dbReference>
<feature type="domain" description="Tyrosine-protein phosphatase" evidence="1">
    <location>
        <begin position="38"/>
        <end position="110"/>
    </location>
</feature>
<dbReference type="PROSITE" id="PS50055">
    <property type="entry name" value="TYR_PHOSPHATASE_PTP"/>
    <property type="match status" value="1"/>
</dbReference>
<dbReference type="AlphaFoldDB" id="A0A8S3EDY4"/>
<gene>
    <name evidence="2" type="ORF">GIL414_LOCUS59903</name>
</gene>
<comment type="caution">
    <text evidence="2">The sequence shown here is derived from an EMBL/GenBank/DDBJ whole genome shotgun (WGS) entry which is preliminary data.</text>
</comment>